<keyword evidence="6 14" id="KW-0808">Transferase</keyword>
<dbReference type="EC" id="2.3.1.179" evidence="3 14"/>
<keyword evidence="8" id="KW-0443">Lipid metabolism</keyword>
<dbReference type="PROSITE" id="PS00606">
    <property type="entry name" value="KS3_1"/>
    <property type="match status" value="1"/>
</dbReference>
<protein>
    <recommendedName>
        <fullName evidence="4 14">3-oxoacyl-[acyl-carrier-protein] synthase 2</fullName>
        <ecNumber evidence="3 14">2.3.1.179</ecNumber>
    </recommendedName>
</protein>
<reference evidence="18" key="1">
    <citation type="submission" date="2023-12" db="EMBL/GenBank/DDBJ databases">
        <title>Novel isolates from deep terrestrial aquifers shed light on the physiology and ecology of the class Limnochordia.</title>
        <authorList>
            <person name="Karnachuk O.V."/>
            <person name="Lukina A.P."/>
            <person name="Avakyan M.R."/>
            <person name="Kadnikov V."/>
            <person name="Begmatov S."/>
            <person name="Beletsky A.V."/>
            <person name="Mardanov A.V."/>
            <person name="Ravin N.V."/>
        </authorList>
    </citation>
    <scope>NUCLEOTIDE SEQUENCE [LARGE SCALE GENOMIC DNA]</scope>
    <source>
        <strain evidence="18">LN</strain>
    </source>
</reference>
<evidence type="ECO:0000256" key="2">
    <source>
        <dbReference type="ARBA" id="ARBA00008467"/>
    </source>
</evidence>
<comment type="catalytic activity">
    <reaction evidence="12 14">
        <text>(9Z)-hexadecenoyl-[ACP] + malonyl-[ACP] + H(+) = 3-oxo-(11Z)-octadecenoyl-[ACP] + holo-[ACP] + CO2</text>
        <dbReference type="Rhea" id="RHEA:55040"/>
        <dbReference type="Rhea" id="RHEA-COMP:9623"/>
        <dbReference type="Rhea" id="RHEA-COMP:9685"/>
        <dbReference type="Rhea" id="RHEA-COMP:10800"/>
        <dbReference type="Rhea" id="RHEA-COMP:14074"/>
        <dbReference type="ChEBI" id="CHEBI:15378"/>
        <dbReference type="ChEBI" id="CHEBI:16526"/>
        <dbReference type="ChEBI" id="CHEBI:64479"/>
        <dbReference type="ChEBI" id="CHEBI:78449"/>
        <dbReference type="ChEBI" id="CHEBI:83989"/>
        <dbReference type="ChEBI" id="CHEBI:138538"/>
        <dbReference type="EC" id="2.3.1.179"/>
    </reaction>
</comment>
<dbReference type="NCBIfam" id="NF004970">
    <property type="entry name" value="PRK06333.1"/>
    <property type="match status" value="1"/>
</dbReference>
<dbReference type="PANTHER" id="PTHR11712">
    <property type="entry name" value="POLYKETIDE SYNTHASE-RELATED"/>
    <property type="match status" value="1"/>
</dbReference>
<dbReference type="NCBIfam" id="TIGR03150">
    <property type="entry name" value="fabF"/>
    <property type="match status" value="1"/>
</dbReference>
<evidence type="ECO:0000256" key="6">
    <source>
        <dbReference type="ARBA" id="ARBA00022679"/>
    </source>
</evidence>
<accession>A0ABZ1BLB8</accession>
<comment type="function">
    <text evidence="11 14">Involved in the type II fatty acid elongation cycle. Catalyzes the elongation of a wide range of acyl-ACP by the addition of two carbons from malonyl-ACP to an acyl acceptor. Can efficiently catalyze the conversion of palmitoleoyl-ACP (cis-hexadec-9-enoyl-ACP) to cis-vaccenoyl-ACP (cis-octadec-11-enoyl-ACP), an essential step in the thermal regulation of fatty acid composition.</text>
</comment>
<keyword evidence="7" id="KW-0276">Fatty acid metabolism</keyword>
<evidence type="ECO:0000256" key="3">
    <source>
        <dbReference type="ARBA" id="ARBA00012356"/>
    </source>
</evidence>
<dbReference type="Proteomes" id="UP001333102">
    <property type="component" value="Chromosome"/>
</dbReference>
<dbReference type="PIRSF" id="PIRSF000447">
    <property type="entry name" value="KAS_II"/>
    <property type="match status" value="1"/>
</dbReference>
<evidence type="ECO:0000256" key="14">
    <source>
        <dbReference type="PIRNR" id="PIRNR000447"/>
    </source>
</evidence>
<comment type="pathway">
    <text evidence="1 14">Lipid metabolism; fatty acid biosynthesis.</text>
</comment>
<gene>
    <name evidence="17" type="primary">fabF</name>
    <name evidence="17" type="ORF">VLY81_07850</name>
</gene>
<dbReference type="InterPro" id="IPR018201">
    <property type="entry name" value="Ketoacyl_synth_AS"/>
</dbReference>
<dbReference type="PROSITE" id="PS52004">
    <property type="entry name" value="KS3_2"/>
    <property type="match status" value="1"/>
</dbReference>
<dbReference type="InterPro" id="IPR016039">
    <property type="entry name" value="Thiolase-like"/>
</dbReference>
<evidence type="ECO:0000256" key="7">
    <source>
        <dbReference type="ARBA" id="ARBA00022832"/>
    </source>
</evidence>
<dbReference type="Gene3D" id="3.40.47.10">
    <property type="match status" value="1"/>
</dbReference>
<evidence type="ECO:0000256" key="1">
    <source>
        <dbReference type="ARBA" id="ARBA00005194"/>
    </source>
</evidence>
<dbReference type="Pfam" id="PF02801">
    <property type="entry name" value="Ketoacyl-synt_C"/>
    <property type="match status" value="1"/>
</dbReference>
<evidence type="ECO:0000256" key="5">
    <source>
        <dbReference type="ARBA" id="ARBA00022516"/>
    </source>
</evidence>
<organism evidence="17 18">
    <name type="scientific">Geochorda subterranea</name>
    <dbReference type="NCBI Taxonomy" id="3109564"/>
    <lineage>
        <taxon>Bacteria</taxon>
        <taxon>Bacillati</taxon>
        <taxon>Bacillota</taxon>
        <taxon>Limnochordia</taxon>
        <taxon>Limnochordales</taxon>
        <taxon>Geochordaceae</taxon>
        <taxon>Geochorda</taxon>
    </lineage>
</organism>
<dbReference type="Pfam" id="PF00109">
    <property type="entry name" value="ketoacyl-synt"/>
    <property type="match status" value="1"/>
</dbReference>
<evidence type="ECO:0000256" key="13">
    <source>
        <dbReference type="ARBA" id="ARBA00047659"/>
    </source>
</evidence>
<dbReference type="SUPFAM" id="SSF53901">
    <property type="entry name" value="Thiolase-like"/>
    <property type="match status" value="2"/>
</dbReference>
<evidence type="ECO:0000313" key="17">
    <source>
        <dbReference type="EMBL" id="WRP13365.1"/>
    </source>
</evidence>
<evidence type="ECO:0000313" key="18">
    <source>
        <dbReference type="Proteomes" id="UP001333102"/>
    </source>
</evidence>
<proteinExistence type="inferred from homology"/>
<comment type="catalytic activity">
    <reaction evidence="13 14">
        <text>a fatty acyl-[ACP] + malonyl-[ACP] + H(+) = a 3-oxoacyl-[ACP] + holo-[ACP] + CO2</text>
        <dbReference type="Rhea" id="RHEA:22836"/>
        <dbReference type="Rhea" id="RHEA-COMP:9623"/>
        <dbReference type="Rhea" id="RHEA-COMP:9685"/>
        <dbReference type="Rhea" id="RHEA-COMP:9916"/>
        <dbReference type="Rhea" id="RHEA-COMP:14125"/>
        <dbReference type="ChEBI" id="CHEBI:15378"/>
        <dbReference type="ChEBI" id="CHEBI:16526"/>
        <dbReference type="ChEBI" id="CHEBI:64479"/>
        <dbReference type="ChEBI" id="CHEBI:78449"/>
        <dbReference type="ChEBI" id="CHEBI:78776"/>
        <dbReference type="ChEBI" id="CHEBI:138651"/>
    </reaction>
</comment>
<evidence type="ECO:0000256" key="8">
    <source>
        <dbReference type="ARBA" id="ARBA00023098"/>
    </source>
</evidence>
<evidence type="ECO:0000256" key="10">
    <source>
        <dbReference type="ARBA" id="ARBA00023315"/>
    </source>
</evidence>
<dbReference type="InterPro" id="IPR017568">
    <property type="entry name" value="3-oxoacyl-ACP_synth-2"/>
</dbReference>
<evidence type="ECO:0000256" key="12">
    <source>
        <dbReference type="ARBA" id="ARBA00047318"/>
    </source>
</evidence>
<dbReference type="RefSeq" id="WP_324667610.1">
    <property type="nucleotide sequence ID" value="NZ_CP141614.1"/>
</dbReference>
<dbReference type="InterPro" id="IPR014031">
    <property type="entry name" value="Ketoacyl_synth_C"/>
</dbReference>
<dbReference type="EMBL" id="CP141614">
    <property type="protein sequence ID" value="WRP13365.1"/>
    <property type="molecule type" value="Genomic_DNA"/>
</dbReference>
<keyword evidence="18" id="KW-1185">Reference proteome</keyword>
<dbReference type="InterPro" id="IPR014030">
    <property type="entry name" value="Ketoacyl_synth_N"/>
</dbReference>
<evidence type="ECO:0000256" key="9">
    <source>
        <dbReference type="ARBA" id="ARBA00023160"/>
    </source>
</evidence>
<evidence type="ECO:0000256" key="15">
    <source>
        <dbReference type="RuleBase" id="RU003694"/>
    </source>
</evidence>
<dbReference type="GO" id="GO:0004315">
    <property type="term" value="F:3-oxoacyl-[acyl-carrier-protein] synthase activity"/>
    <property type="evidence" value="ECO:0007669"/>
    <property type="project" value="UniProtKB-EC"/>
</dbReference>
<name>A0ABZ1BLB8_9FIRM</name>
<dbReference type="NCBIfam" id="NF005589">
    <property type="entry name" value="PRK07314.1"/>
    <property type="match status" value="1"/>
</dbReference>
<dbReference type="InterPro" id="IPR020841">
    <property type="entry name" value="PKS_Beta-ketoAc_synthase_dom"/>
</dbReference>
<sequence>MPEHRRRVVVTGMGVVSPIGIGLDAFWSALVEGRPGVGPITRFDASGLDCRIAAEVHDFEPERYMDRKEARRTDRFAQFALAASAMALQDAGLDGEAPLGQRAGAVIGSGIGGMETWENSHRTLLERGAGRVSPFTVPMMIPNMAAGLVSIRFGLEGPNRCTVSACASGADAIGDAFRMIQRGDADLMVAGGAEAAITPFSIAAFAAAKSLSTRNEDPPRASRPFDRDRDGFVMGEGAGILVLEALEHARARGARIHAEITGYGATGDAFHITQPAPEGRGAARAMQAALEDAGIGPEAVGYINAHGTSTEYNDWYETVAIKQVFGEHAWRIPISSTKSMTGHLLGAAGGVEAIACVLAIERGVIPPTINLEHPDPRCDLDYVPNAARPAHIDVAVSNSFGFGGHNAVLVFRRYEEGS</sequence>
<dbReference type="PANTHER" id="PTHR11712:SF336">
    <property type="entry name" value="3-OXOACYL-[ACYL-CARRIER-PROTEIN] SYNTHASE, MITOCHONDRIAL"/>
    <property type="match status" value="1"/>
</dbReference>
<feature type="domain" description="Ketosynthase family 3 (KS3)" evidence="16">
    <location>
        <begin position="5"/>
        <end position="413"/>
    </location>
</feature>
<evidence type="ECO:0000256" key="4">
    <source>
        <dbReference type="ARBA" id="ARBA00014657"/>
    </source>
</evidence>
<dbReference type="SMART" id="SM00825">
    <property type="entry name" value="PKS_KS"/>
    <property type="match status" value="1"/>
</dbReference>
<dbReference type="CDD" id="cd00834">
    <property type="entry name" value="KAS_I_II"/>
    <property type="match status" value="1"/>
</dbReference>
<keyword evidence="5 14" id="KW-0444">Lipid biosynthesis</keyword>
<keyword evidence="9 14" id="KW-0275">Fatty acid biosynthesis</keyword>
<comment type="similarity">
    <text evidence="2 14 15">Belongs to the thiolase-like superfamily. Beta-ketoacyl-ACP synthases family.</text>
</comment>
<dbReference type="InterPro" id="IPR000794">
    <property type="entry name" value="Beta-ketoacyl_synthase"/>
</dbReference>
<keyword evidence="10 14" id="KW-0012">Acyltransferase</keyword>
<evidence type="ECO:0000256" key="11">
    <source>
        <dbReference type="ARBA" id="ARBA00024006"/>
    </source>
</evidence>
<evidence type="ECO:0000259" key="16">
    <source>
        <dbReference type="PROSITE" id="PS52004"/>
    </source>
</evidence>